<dbReference type="Gene3D" id="3.40.50.720">
    <property type="entry name" value="NAD(P)-binding Rossmann-like Domain"/>
    <property type="match status" value="1"/>
</dbReference>
<evidence type="ECO:0000259" key="1">
    <source>
        <dbReference type="Pfam" id="PF13460"/>
    </source>
</evidence>
<reference evidence="2 3" key="1">
    <citation type="submission" date="2021-12" db="EMBL/GenBank/DDBJ databases">
        <title>Genome sequencing of bacteria with rrn-lacking chromosome and rrn-plasmid.</title>
        <authorList>
            <person name="Anda M."/>
            <person name="Iwasaki W."/>
        </authorList>
    </citation>
    <scope>NUCLEOTIDE SEQUENCE [LARGE SCALE GENOMIC DNA]</scope>
    <source>
        <strain evidence="2 3">NBRC 101262</strain>
    </source>
</reference>
<gene>
    <name evidence="2" type="ORF">PEPS_25670</name>
</gene>
<dbReference type="EMBL" id="AP025292">
    <property type="protein sequence ID" value="BDD00287.1"/>
    <property type="molecule type" value="Genomic_DNA"/>
</dbReference>
<dbReference type="InterPro" id="IPR051207">
    <property type="entry name" value="ComplexI_NDUFA9_subunit"/>
</dbReference>
<sequence length="495" mass="56699">MKIFLTGANGYIGRRLLPVLIREGHFVYCLVRDKGRIELEEEWEGKVALIEGDLLKMGDDFKLPEDIELCYYLVHSMGQSYSDFKDLEQKAAEACVQILNPTQCRQIVYLSGIVNDDDLSKHLASRLAVEKVFLACRIPATVLRAAIIIGSGGASFEIIRDLVEKLPMMITPKWLKTKCQPIGVRNVIHYLAKVIDHEESYQQVYDIGGPEVLTYKEMLLKYAEVRNLTRHIITVPFVSPRLSSWWLYFVTTTSFALARSLVDSMKNEVVVQKKGIRELIPQDLLTYQEALELAFSKIEQNEVISSWKDAYSESNFHTDSKKYIKIPKNGCFRDVRKVAFGRSKEEVIDNIWSIGGDRGWYKWDSLWRLRGFLDKVAGGVGLRRGRRSPNQLIAGDALDFWRVLVADREAGRLLLYAEMKLPGEAWLEFKIEKNDDPDKPYVLVQNATFRPVGVSGRAYWWAVFPFHAFIFQGMAEGIVNRKNSAFYIPSTTESR</sequence>
<dbReference type="Proteomes" id="UP001354989">
    <property type="component" value="Chromosome"/>
</dbReference>
<dbReference type="Pfam" id="PF11066">
    <property type="entry name" value="DUF2867"/>
    <property type="match status" value="1"/>
</dbReference>
<accession>A0ABM7VH36</accession>
<dbReference type="InterPro" id="IPR016040">
    <property type="entry name" value="NAD(P)-bd_dom"/>
</dbReference>
<proteinExistence type="predicted"/>
<organism evidence="2 3">
    <name type="scientific">Persicobacter psychrovividus</name>
    <dbReference type="NCBI Taxonomy" id="387638"/>
    <lineage>
        <taxon>Bacteria</taxon>
        <taxon>Pseudomonadati</taxon>
        <taxon>Bacteroidota</taxon>
        <taxon>Cytophagia</taxon>
        <taxon>Cytophagales</taxon>
        <taxon>Persicobacteraceae</taxon>
        <taxon>Persicobacter</taxon>
    </lineage>
</organism>
<protein>
    <submittedName>
        <fullName evidence="2">Epimerase</fullName>
    </submittedName>
</protein>
<dbReference type="InterPro" id="IPR021295">
    <property type="entry name" value="DUF2867"/>
</dbReference>
<name>A0ABM7VH36_9BACT</name>
<dbReference type="PANTHER" id="PTHR12126:SF11">
    <property type="entry name" value="NADH DEHYDROGENASE [UBIQUINONE] 1 ALPHA SUBCOMPLEX SUBUNIT 9, MITOCHONDRIAL"/>
    <property type="match status" value="1"/>
</dbReference>
<feature type="domain" description="NAD(P)-binding" evidence="1">
    <location>
        <begin position="7"/>
        <end position="121"/>
    </location>
</feature>
<evidence type="ECO:0000313" key="2">
    <source>
        <dbReference type="EMBL" id="BDD00287.1"/>
    </source>
</evidence>
<evidence type="ECO:0000313" key="3">
    <source>
        <dbReference type="Proteomes" id="UP001354989"/>
    </source>
</evidence>
<dbReference type="SUPFAM" id="SSF51735">
    <property type="entry name" value="NAD(P)-binding Rossmann-fold domains"/>
    <property type="match status" value="1"/>
</dbReference>
<dbReference type="InterPro" id="IPR036291">
    <property type="entry name" value="NAD(P)-bd_dom_sf"/>
</dbReference>
<dbReference type="PANTHER" id="PTHR12126">
    <property type="entry name" value="NADH-UBIQUINONE OXIDOREDUCTASE 39 KDA SUBUNIT-RELATED"/>
    <property type="match status" value="1"/>
</dbReference>
<keyword evidence="3" id="KW-1185">Reference proteome</keyword>
<dbReference type="RefSeq" id="WP_338397242.1">
    <property type="nucleotide sequence ID" value="NZ_AP025292.1"/>
</dbReference>
<dbReference type="Pfam" id="PF13460">
    <property type="entry name" value="NAD_binding_10"/>
    <property type="match status" value="1"/>
</dbReference>